<protein>
    <recommendedName>
        <fullName evidence="3">asparagine synthase (glutamine-hydrolyzing)</fullName>
        <ecNumber evidence="3">6.3.5.4</ecNumber>
    </recommendedName>
</protein>
<dbReference type="Proteomes" id="UP000051276">
    <property type="component" value="Unassembled WGS sequence"/>
</dbReference>
<dbReference type="GO" id="GO:0005829">
    <property type="term" value="C:cytosol"/>
    <property type="evidence" value="ECO:0007669"/>
    <property type="project" value="TreeGrafter"/>
</dbReference>
<evidence type="ECO:0000256" key="7">
    <source>
        <dbReference type="ARBA" id="ARBA00048741"/>
    </source>
</evidence>
<evidence type="ECO:0000256" key="3">
    <source>
        <dbReference type="ARBA" id="ARBA00012737"/>
    </source>
</evidence>
<keyword evidence="8" id="KW-0028">Amino-acid biosynthesis</keyword>
<dbReference type="EMBL" id="LDXT01000081">
    <property type="protein sequence ID" value="KRT55276.1"/>
    <property type="molecule type" value="Genomic_DNA"/>
</dbReference>
<dbReference type="InterPro" id="IPR051786">
    <property type="entry name" value="ASN_synthetase/amidase"/>
</dbReference>
<evidence type="ECO:0000313" key="13">
    <source>
        <dbReference type="EMBL" id="KRT58469.1"/>
    </source>
</evidence>
<evidence type="ECO:0000256" key="1">
    <source>
        <dbReference type="ARBA" id="ARBA00005187"/>
    </source>
</evidence>
<feature type="binding site" evidence="9">
    <location>
        <position position="326"/>
    </location>
    <ligand>
        <name>ATP</name>
        <dbReference type="ChEBI" id="CHEBI:30616"/>
    </ligand>
</feature>
<feature type="site" description="Important for beta-aspartyl-AMP intermediate formation" evidence="10">
    <location>
        <position position="401"/>
    </location>
</feature>
<keyword evidence="4 9" id="KW-0547">Nucleotide-binding</keyword>
<dbReference type="SUPFAM" id="SSF56235">
    <property type="entry name" value="N-terminal nucleophile aminohydrolases (Ntn hydrolases)"/>
    <property type="match status" value="1"/>
</dbReference>
<dbReference type="InterPro" id="IPR001962">
    <property type="entry name" value="Asn_synthase"/>
</dbReference>
<comment type="pathway">
    <text evidence="1">Amino-acid biosynthesis; L-asparagine biosynthesis; L-asparagine from L-aspartate (L-Gln route): step 1/1.</text>
</comment>
<dbReference type="GO" id="GO:0005524">
    <property type="term" value="F:ATP binding"/>
    <property type="evidence" value="ECO:0007669"/>
    <property type="project" value="UniProtKB-KW"/>
</dbReference>
<dbReference type="InterPro" id="IPR014729">
    <property type="entry name" value="Rossmann-like_a/b/a_fold"/>
</dbReference>
<dbReference type="Gene3D" id="3.60.20.10">
    <property type="entry name" value="Glutamine Phosphoribosylpyrophosphate, subunit 1, domain 1"/>
    <property type="match status" value="1"/>
</dbReference>
<feature type="binding site" evidence="9">
    <location>
        <position position="121"/>
    </location>
    <ligand>
        <name>L-glutamine</name>
        <dbReference type="ChEBI" id="CHEBI:58359"/>
    </ligand>
</feature>
<dbReference type="GO" id="GO:0004066">
    <property type="term" value="F:asparagine synthase (glutamine-hydrolyzing) activity"/>
    <property type="evidence" value="ECO:0007669"/>
    <property type="project" value="UniProtKB-EC"/>
</dbReference>
<evidence type="ECO:0000256" key="9">
    <source>
        <dbReference type="PIRSR" id="PIRSR001589-2"/>
    </source>
</evidence>
<dbReference type="GO" id="GO:0006529">
    <property type="term" value="P:asparagine biosynthetic process"/>
    <property type="evidence" value="ECO:0007669"/>
    <property type="project" value="UniProtKB-KW"/>
</dbReference>
<evidence type="ECO:0000256" key="4">
    <source>
        <dbReference type="ARBA" id="ARBA00022741"/>
    </source>
</evidence>
<dbReference type="STRING" id="54398.Ga0074115_11634"/>
<evidence type="ECO:0000313" key="12">
    <source>
        <dbReference type="EMBL" id="KRT55276.1"/>
    </source>
</evidence>
<dbReference type="Proteomes" id="UP000051634">
    <property type="component" value="Unassembled WGS sequence"/>
</dbReference>
<dbReference type="PANTHER" id="PTHR43284">
    <property type="entry name" value="ASPARAGINE SYNTHETASE (GLUTAMINE-HYDROLYZING)"/>
    <property type="match status" value="1"/>
</dbReference>
<keyword evidence="8" id="KW-0061">Asparagine biosynthesis</keyword>
<gene>
    <name evidence="12" type="ORF">Ga0074115_11634</name>
    <name evidence="13" type="ORF">Ga0076813_13527</name>
</gene>
<dbReference type="InterPro" id="IPR017932">
    <property type="entry name" value="GATase_2_dom"/>
</dbReference>
<sequence length="714" mass="80296">MGARFQPSSREGIGVVMCGFSGILFHSESIRDRFPPALDGFRQAARRIAHRGNTEHREQLSEHFWLSHYRLAFQDISAGQQPMPSHDREHLILFNGEVYNHLQLRDAIVRQSGIRFKTRSDTETLIEGWKAFGEAFFEQLEGEYAFVILARNGSGFIAHRDRFGVKPLFLHADDIDSRTFASFSPEYSFSSGILEFASEIKGITSPKRWNRDGLLRQFVGLFEPICTPFEQLIQIPPGAILRARRNGEAFNCTLRTATTPIRQSVRGSRLACEDEFEQAFSQSVQERLLSDVELGVYLSGGVDSKAVAFELGRLTGREQPMKTFTVGFKQAGYDESEEALRFARHLGFNPHLVRIDGTALDYAYPLAVQNSELVQPFTNGAAKWWLSRFTRQYVHGVLTGDGADELLCGYPSYRYANWWRFVMRGRGQAETRGEVLQLLERIPLGTRGRDRLYNGRFAAHSKNPWLAGSSAAGSGRDFVDSIRLLGVPHPLFGQIQAITQALLGDEAESWLASQASSIQSWFGAGLAIDDALCAPDNALLVWQNYFAKTHLPVLILNWVGDRMEMANTLEGRTPFLSGHMRRLIHALPDHALVSGLHDKVLLRRSYARRFPPEFAQTPKKQFNAPFLDSAQLIKRFNSDQVFALCGLAEGRRLQGLLDQAKAVETQDPFLATHLRSAHQTAICLSIVHQSIVKGEQIEQDPEFEQHYLAQSGPV</sequence>
<dbReference type="PROSITE" id="PS51278">
    <property type="entry name" value="GATASE_TYPE_2"/>
    <property type="match status" value="1"/>
</dbReference>
<evidence type="ECO:0000256" key="6">
    <source>
        <dbReference type="ARBA" id="ARBA00022962"/>
    </source>
</evidence>
<dbReference type="PIRSF" id="PIRSF001589">
    <property type="entry name" value="Asn_synthetase_glu-h"/>
    <property type="match status" value="1"/>
</dbReference>
<dbReference type="AlphaFoldDB" id="A0A0T5YXI7"/>
<feature type="domain" description="Glutamine amidotransferase type-2" evidence="11">
    <location>
        <begin position="18"/>
        <end position="246"/>
    </location>
</feature>
<evidence type="ECO:0000256" key="2">
    <source>
        <dbReference type="ARBA" id="ARBA00005752"/>
    </source>
</evidence>
<comment type="catalytic activity">
    <reaction evidence="7">
        <text>L-aspartate + L-glutamine + ATP + H2O = L-asparagine + L-glutamate + AMP + diphosphate + H(+)</text>
        <dbReference type="Rhea" id="RHEA:12228"/>
        <dbReference type="ChEBI" id="CHEBI:15377"/>
        <dbReference type="ChEBI" id="CHEBI:15378"/>
        <dbReference type="ChEBI" id="CHEBI:29985"/>
        <dbReference type="ChEBI" id="CHEBI:29991"/>
        <dbReference type="ChEBI" id="CHEBI:30616"/>
        <dbReference type="ChEBI" id="CHEBI:33019"/>
        <dbReference type="ChEBI" id="CHEBI:58048"/>
        <dbReference type="ChEBI" id="CHEBI:58359"/>
        <dbReference type="ChEBI" id="CHEBI:456215"/>
        <dbReference type="EC" id="6.3.5.4"/>
    </reaction>
</comment>
<keyword evidence="6 8" id="KW-0315">Glutamine amidotransferase</keyword>
<evidence type="ECO:0000259" key="11">
    <source>
        <dbReference type="PROSITE" id="PS51278"/>
    </source>
</evidence>
<keyword evidence="15" id="KW-1185">Reference proteome</keyword>
<evidence type="ECO:0000256" key="8">
    <source>
        <dbReference type="PIRSR" id="PIRSR001589-1"/>
    </source>
</evidence>
<dbReference type="CDD" id="cd01991">
    <property type="entry name" value="Asn_synthase_B_C"/>
    <property type="match status" value="1"/>
</dbReference>
<dbReference type="EC" id="6.3.5.4" evidence="3"/>
<dbReference type="EMBL" id="LMXI01000342">
    <property type="protein sequence ID" value="KRT58469.1"/>
    <property type="molecule type" value="Genomic_DNA"/>
</dbReference>
<dbReference type="Pfam" id="PF00733">
    <property type="entry name" value="Asn_synthase"/>
    <property type="match status" value="1"/>
</dbReference>
<comment type="similarity">
    <text evidence="2">Belongs to the asparagine synthetase family.</text>
</comment>
<comment type="caution">
    <text evidence="12">The sequence shown here is derived from an EMBL/GenBank/DDBJ whole genome shotgun (WGS) entry which is preliminary data.</text>
</comment>
<feature type="active site" description="For GATase activity" evidence="8">
    <location>
        <position position="18"/>
    </location>
</feature>
<dbReference type="PANTHER" id="PTHR43284:SF1">
    <property type="entry name" value="ASPARAGINE SYNTHETASE"/>
    <property type="match status" value="1"/>
</dbReference>
<name>A0A0T5YXI7_9GAMM</name>
<evidence type="ECO:0000313" key="15">
    <source>
        <dbReference type="Proteomes" id="UP000051634"/>
    </source>
</evidence>
<accession>A0A0T5YXI7</accession>
<dbReference type="Pfam" id="PF13537">
    <property type="entry name" value="GATase_7"/>
    <property type="match status" value="1"/>
</dbReference>
<dbReference type="InterPro" id="IPR029055">
    <property type="entry name" value="Ntn_hydrolases_N"/>
</dbReference>
<evidence type="ECO:0000313" key="14">
    <source>
        <dbReference type="Proteomes" id="UP000051276"/>
    </source>
</evidence>
<dbReference type="InterPro" id="IPR033738">
    <property type="entry name" value="AsnB_N"/>
</dbReference>
<dbReference type="CDD" id="cd00712">
    <property type="entry name" value="AsnB"/>
    <property type="match status" value="1"/>
</dbReference>
<keyword evidence="5 9" id="KW-0067">ATP-binding</keyword>
<dbReference type="Gene3D" id="3.40.50.620">
    <property type="entry name" value="HUPs"/>
    <property type="match status" value="2"/>
</dbReference>
<dbReference type="SUPFAM" id="SSF52402">
    <property type="entry name" value="Adenine nucleotide alpha hydrolases-like"/>
    <property type="match status" value="1"/>
</dbReference>
<proteinExistence type="inferred from homology"/>
<dbReference type="InterPro" id="IPR006426">
    <property type="entry name" value="Asn_synth_AEB"/>
</dbReference>
<organism evidence="12 15">
    <name type="scientific">endosymbiont of Ridgeia piscesae</name>
    <dbReference type="NCBI Taxonomy" id="54398"/>
    <lineage>
        <taxon>Bacteria</taxon>
        <taxon>Pseudomonadati</taxon>
        <taxon>Pseudomonadota</taxon>
        <taxon>Gammaproteobacteria</taxon>
        <taxon>sulfur-oxidizing symbionts</taxon>
    </lineage>
</organism>
<evidence type="ECO:0000256" key="5">
    <source>
        <dbReference type="ARBA" id="ARBA00022840"/>
    </source>
</evidence>
<reference evidence="14 15" key="1">
    <citation type="submission" date="2015-11" db="EMBL/GenBank/DDBJ databases">
        <title>The genome of Candidatus Endoriftia persephone in Ridgeia piscesae and population structure of the North Eastern Pacific vestimentiferan symbionts.</title>
        <authorList>
            <person name="Perez M."/>
            <person name="Juniper K.S."/>
        </authorList>
    </citation>
    <scope>NUCLEOTIDE SEQUENCE [LARGE SCALE GENOMIC DNA]</scope>
    <source>
        <strain evidence="13">Ind10</strain>
        <strain evidence="12">Ind11</strain>
    </source>
</reference>
<evidence type="ECO:0000256" key="10">
    <source>
        <dbReference type="PIRSR" id="PIRSR001589-3"/>
    </source>
</evidence>